<proteinExistence type="inferred from homology"/>
<dbReference type="GO" id="GO:0008714">
    <property type="term" value="F:AMP nucleosidase activity"/>
    <property type="evidence" value="ECO:0007669"/>
    <property type="project" value="UniProtKB-EC"/>
</dbReference>
<comment type="similarity">
    <text evidence="2">Belongs to the LOG family.</text>
</comment>
<keyword evidence="4" id="KW-1185">Reference proteome</keyword>
<dbReference type="SUPFAM" id="SSF102405">
    <property type="entry name" value="MCP/YpsA-like"/>
    <property type="match status" value="1"/>
</dbReference>
<comment type="caution">
    <text evidence="3">The sequence shown here is derived from an EMBL/GenBank/DDBJ whole genome shotgun (WGS) entry which is preliminary data.</text>
</comment>
<dbReference type="AlphaFoldDB" id="A0A545TH76"/>
<keyword evidence="2" id="KW-0203">Cytokinin biosynthesis</keyword>
<dbReference type="PANTHER" id="PTHR43393">
    <property type="entry name" value="CYTOKININ RIBOSIDE 5'-MONOPHOSPHATE PHOSPHORIBOHYDROLASE"/>
    <property type="match status" value="1"/>
</dbReference>
<name>A0A545TH76_9GAMM</name>
<evidence type="ECO:0000313" key="4">
    <source>
        <dbReference type="Proteomes" id="UP000317839"/>
    </source>
</evidence>
<reference evidence="3 4" key="1">
    <citation type="submission" date="2019-06" db="EMBL/GenBank/DDBJ databases">
        <title>Draft genome of Aliikangiella marina GYP-15.</title>
        <authorList>
            <person name="Wang G."/>
        </authorList>
    </citation>
    <scope>NUCLEOTIDE SEQUENCE [LARGE SCALE GENOMIC DNA]</scope>
    <source>
        <strain evidence="3 4">GYP-15</strain>
    </source>
</reference>
<evidence type="ECO:0000256" key="2">
    <source>
        <dbReference type="RuleBase" id="RU363015"/>
    </source>
</evidence>
<protein>
    <recommendedName>
        <fullName evidence="2">Cytokinin riboside 5'-monophosphate phosphoribohydrolase</fullName>
        <ecNumber evidence="2">3.2.2.n1</ecNumber>
    </recommendedName>
</protein>
<dbReference type="InterPro" id="IPR031100">
    <property type="entry name" value="LOG_fam"/>
</dbReference>
<comment type="catalytic activity">
    <reaction evidence="1">
        <text>AMP + H2O = D-ribose 5-phosphate + adenine</text>
        <dbReference type="Rhea" id="RHEA:20129"/>
        <dbReference type="ChEBI" id="CHEBI:15377"/>
        <dbReference type="ChEBI" id="CHEBI:16708"/>
        <dbReference type="ChEBI" id="CHEBI:78346"/>
        <dbReference type="ChEBI" id="CHEBI:456215"/>
        <dbReference type="EC" id="3.2.2.4"/>
    </reaction>
</comment>
<evidence type="ECO:0000313" key="3">
    <source>
        <dbReference type="EMBL" id="TQV76548.1"/>
    </source>
</evidence>
<dbReference type="Proteomes" id="UP000317839">
    <property type="component" value="Unassembled WGS sequence"/>
</dbReference>
<dbReference type="PANTHER" id="PTHR43393:SF3">
    <property type="entry name" value="LYSINE DECARBOXYLASE-LIKE PROTEIN"/>
    <property type="match status" value="1"/>
</dbReference>
<sequence>MAENLINIPEDEDKERAKRISEEWLSVESALDKANVLHTIVFFGSARIDDAYGAALSKDKADQLSSEQPHNHVAKWAQMSASLSKQQSQYYEDARQLAKAIGQYLYTCKYQTTKMITGGGPGIMEAANRGASEIGQPSIGLNINIPKEQIPNPYIHEELSFSFHYFSLRKMHFLKRARVIIVFPGGFGTMDELMEALTLMQTGKMPTIPILLYGNDFWKQAINFEFLAEQRLIDEDDLKLIEHVNDVDSALARVTSIIKCEQP</sequence>
<dbReference type="EMBL" id="VIKR01000001">
    <property type="protein sequence ID" value="TQV76548.1"/>
    <property type="molecule type" value="Genomic_DNA"/>
</dbReference>
<dbReference type="InterPro" id="IPR052341">
    <property type="entry name" value="LOG_family_nucleotidases"/>
</dbReference>
<dbReference type="InterPro" id="IPR005269">
    <property type="entry name" value="LOG"/>
</dbReference>
<dbReference type="Gene3D" id="3.40.50.450">
    <property type="match status" value="1"/>
</dbReference>
<dbReference type="Pfam" id="PF03641">
    <property type="entry name" value="Lysine_decarbox"/>
    <property type="match status" value="1"/>
</dbReference>
<dbReference type="RefSeq" id="WP_142887908.1">
    <property type="nucleotide sequence ID" value="NZ_VIKR01000001.1"/>
</dbReference>
<dbReference type="EC" id="3.2.2.n1" evidence="2"/>
<dbReference type="OrthoDB" id="9801098at2"/>
<evidence type="ECO:0000256" key="1">
    <source>
        <dbReference type="ARBA" id="ARBA00000274"/>
    </source>
</evidence>
<organism evidence="3 4">
    <name type="scientific">Aliikangiella marina</name>
    <dbReference type="NCBI Taxonomy" id="1712262"/>
    <lineage>
        <taxon>Bacteria</taxon>
        <taxon>Pseudomonadati</taxon>
        <taxon>Pseudomonadota</taxon>
        <taxon>Gammaproteobacteria</taxon>
        <taxon>Oceanospirillales</taxon>
        <taxon>Pleioneaceae</taxon>
        <taxon>Aliikangiella</taxon>
    </lineage>
</organism>
<keyword evidence="2" id="KW-0378">Hydrolase</keyword>
<dbReference type="NCBIfam" id="TIGR00730">
    <property type="entry name" value="Rossman fold protein, TIGR00730 family"/>
    <property type="match status" value="1"/>
</dbReference>
<dbReference type="GO" id="GO:0005829">
    <property type="term" value="C:cytosol"/>
    <property type="evidence" value="ECO:0007669"/>
    <property type="project" value="TreeGrafter"/>
</dbReference>
<gene>
    <name evidence="3" type="ORF">FLL45_00870</name>
</gene>
<dbReference type="GO" id="GO:0009691">
    <property type="term" value="P:cytokinin biosynthetic process"/>
    <property type="evidence" value="ECO:0007669"/>
    <property type="project" value="UniProtKB-UniRule"/>
</dbReference>
<accession>A0A545TH76</accession>